<evidence type="ECO:0000313" key="2">
    <source>
        <dbReference type="EMBL" id="KAF1834256.1"/>
    </source>
</evidence>
<evidence type="ECO:0000256" key="1">
    <source>
        <dbReference type="SAM" id="MobiDB-lite"/>
    </source>
</evidence>
<proteinExistence type="predicted"/>
<dbReference type="EMBL" id="ML975305">
    <property type="protein sequence ID" value="KAF1834256.1"/>
    <property type="molecule type" value="Genomic_DNA"/>
</dbReference>
<evidence type="ECO:0000313" key="3">
    <source>
        <dbReference type="Proteomes" id="UP000800040"/>
    </source>
</evidence>
<gene>
    <name evidence="2" type="ORF">BDW02DRAFT_569274</name>
</gene>
<dbReference type="Proteomes" id="UP000800040">
    <property type="component" value="Unassembled WGS sequence"/>
</dbReference>
<reference evidence="2" key="1">
    <citation type="submission" date="2020-01" db="EMBL/GenBank/DDBJ databases">
        <authorList>
            <consortium name="DOE Joint Genome Institute"/>
            <person name="Haridas S."/>
            <person name="Albert R."/>
            <person name="Binder M."/>
            <person name="Bloem J."/>
            <person name="Labutti K."/>
            <person name="Salamov A."/>
            <person name="Andreopoulos B."/>
            <person name="Baker S.E."/>
            <person name="Barry K."/>
            <person name="Bills G."/>
            <person name="Bluhm B.H."/>
            <person name="Cannon C."/>
            <person name="Castanera R."/>
            <person name="Culley D.E."/>
            <person name="Daum C."/>
            <person name="Ezra D."/>
            <person name="Gonzalez J.B."/>
            <person name="Henrissat B."/>
            <person name="Kuo A."/>
            <person name="Liang C."/>
            <person name="Lipzen A."/>
            <person name="Lutzoni F."/>
            <person name="Magnuson J."/>
            <person name="Mondo S."/>
            <person name="Nolan M."/>
            <person name="Ohm R."/>
            <person name="Pangilinan J."/>
            <person name="Park H.-J."/>
            <person name="Ramirez L."/>
            <person name="Alfaro M."/>
            <person name="Sun H."/>
            <person name="Tritt A."/>
            <person name="Yoshinaga Y."/>
            <person name="Zwiers L.-H."/>
            <person name="Turgeon B.G."/>
            <person name="Goodwin S.B."/>
            <person name="Spatafora J.W."/>
            <person name="Crous P.W."/>
            <person name="Grigoriev I.V."/>
        </authorList>
    </citation>
    <scope>NUCLEOTIDE SEQUENCE</scope>
    <source>
        <strain evidence="2">P77</strain>
    </source>
</reference>
<keyword evidence="3" id="KW-1185">Reference proteome</keyword>
<protein>
    <submittedName>
        <fullName evidence="2">Uncharacterized protein</fullName>
    </submittedName>
</protein>
<feature type="compositionally biased region" description="Low complexity" evidence="1">
    <location>
        <begin position="1"/>
        <end position="13"/>
    </location>
</feature>
<feature type="region of interest" description="Disordered" evidence="1">
    <location>
        <begin position="1"/>
        <end position="91"/>
    </location>
</feature>
<feature type="compositionally biased region" description="Polar residues" evidence="1">
    <location>
        <begin position="70"/>
        <end position="91"/>
    </location>
</feature>
<sequence length="103" mass="11151">MRASALFPLLGKGPFKKPPKAPDALSPQTGCITPLPYPYPNPTPTPFLPVSPNRTPPSISLKKIKFSPPTDHNTGKQLNATNNSLQPYISRTTSAHQTDLAYV</sequence>
<accession>A0A6A5KF32</accession>
<dbReference type="AlphaFoldDB" id="A0A6A5KF32"/>
<name>A0A6A5KF32_9PLEO</name>
<feature type="compositionally biased region" description="Pro residues" evidence="1">
    <location>
        <begin position="35"/>
        <end position="49"/>
    </location>
</feature>
<organism evidence="2 3">
    <name type="scientific">Decorospora gaudefroyi</name>
    <dbReference type="NCBI Taxonomy" id="184978"/>
    <lineage>
        <taxon>Eukaryota</taxon>
        <taxon>Fungi</taxon>
        <taxon>Dikarya</taxon>
        <taxon>Ascomycota</taxon>
        <taxon>Pezizomycotina</taxon>
        <taxon>Dothideomycetes</taxon>
        <taxon>Pleosporomycetidae</taxon>
        <taxon>Pleosporales</taxon>
        <taxon>Pleosporineae</taxon>
        <taxon>Pleosporaceae</taxon>
        <taxon>Decorospora</taxon>
    </lineage>
</organism>